<dbReference type="SUPFAM" id="SSF52540">
    <property type="entry name" value="P-loop containing nucleoside triphosphate hydrolases"/>
    <property type="match status" value="1"/>
</dbReference>
<protein>
    <recommendedName>
        <fullName evidence="3">tRNA threonylcarbamoyladenosine biosynthesis protein TsaE</fullName>
    </recommendedName>
    <alternativeName>
        <fullName evidence="10">t(6)A37 threonylcarbamoyladenosine biosynthesis protein TsaE</fullName>
    </alternativeName>
</protein>
<dbReference type="NCBIfam" id="TIGR00150">
    <property type="entry name" value="T6A_YjeE"/>
    <property type="match status" value="1"/>
</dbReference>
<evidence type="ECO:0000256" key="10">
    <source>
        <dbReference type="ARBA" id="ARBA00032441"/>
    </source>
</evidence>
<comment type="subcellular location">
    <subcellularLocation>
        <location evidence="1">Cytoplasm</location>
    </subcellularLocation>
</comment>
<evidence type="ECO:0000313" key="12">
    <source>
        <dbReference type="Proteomes" id="UP000231292"/>
    </source>
</evidence>
<keyword evidence="4" id="KW-0963">Cytoplasm</keyword>
<evidence type="ECO:0000256" key="6">
    <source>
        <dbReference type="ARBA" id="ARBA00022723"/>
    </source>
</evidence>
<dbReference type="GO" id="GO:0005737">
    <property type="term" value="C:cytoplasm"/>
    <property type="evidence" value="ECO:0007669"/>
    <property type="project" value="UniProtKB-SubCell"/>
</dbReference>
<accession>A0A2G9YKM9</accession>
<dbReference type="InterPro" id="IPR027417">
    <property type="entry name" value="P-loop_NTPase"/>
</dbReference>
<gene>
    <name evidence="11" type="ORF">COX41_03710</name>
</gene>
<dbReference type="EMBL" id="PCRK01000093">
    <property type="protein sequence ID" value="PIP19273.1"/>
    <property type="molecule type" value="Genomic_DNA"/>
</dbReference>
<dbReference type="AlphaFoldDB" id="A0A2G9YKM9"/>
<evidence type="ECO:0000256" key="9">
    <source>
        <dbReference type="ARBA" id="ARBA00022842"/>
    </source>
</evidence>
<keyword evidence="6" id="KW-0479">Metal-binding</keyword>
<dbReference type="InterPro" id="IPR003442">
    <property type="entry name" value="T6A_TsaE"/>
</dbReference>
<evidence type="ECO:0000256" key="1">
    <source>
        <dbReference type="ARBA" id="ARBA00004496"/>
    </source>
</evidence>
<keyword evidence="8" id="KW-0067">ATP-binding</keyword>
<dbReference type="Pfam" id="PF02367">
    <property type="entry name" value="TsaE"/>
    <property type="match status" value="1"/>
</dbReference>
<evidence type="ECO:0000256" key="8">
    <source>
        <dbReference type="ARBA" id="ARBA00022840"/>
    </source>
</evidence>
<keyword evidence="5" id="KW-0819">tRNA processing</keyword>
<evidence type="ECO:0000256" key="4">
    <source>
        <dbReference type="ARBA" id="ARBA00022490"/>
    </source>
</evidence>
<name>A0A2G9YKM9_9BACT</name>
<dbReference type="GO" id="GO:0046872">
    <property type="term" value="F:metal ion binding"/>
    <property type="evidence" value="ECO:0007669"/>
    <property type="project" value="UniProtKB-KW"/>
</dbReference>
<keyword evidence="7" id="KW-0547">Nucleotide-binding</keyword>
<proteinExistence type="inferred from homology"/>
<comment type="similarity">
    <text evidence="2">Belongs to the TsaE family.</text>
</comment>
<dbReference type="Proteomes" id="UP000231292">
    <property type="component" value="Unassembled WGS sequence"/>
</dbReference>
<sequence length="175" mass="20010">MKRRCGVVIISHSFKETLKFGKAIAKHLKPADIICLSGELGSGKTVLAKGIASGLGIKTSKITSSSFVLIREHLEGRLPFYHFDLYRLKEARDISTLGYENYLSGDGVSVIEWGEKLKYLTPKEHLKVELSYHGKFKRTLKFYAQGARFKDLLREIRESRTFQKFKQNKKKVRGE</sequence>
<dbReference type="GO" id="GO:0016740">
    <property type="term" value="F:transferase activity"/>
    <property type="evidence" value="ECO:0007669"/>
    <property type="project" value="UniProtKB-KW"/>
</dbReference>
<organism evidence="11 12">
    <name type="scientific">Candidatus Sherwoodlollariibacterium unditelluris</name>
    <dbReference type="NCBI Taxonomy" id="1974757"/>
    <lineage>
        <taxon>Bacteria</taxon>
        <taxon>Pseudomonadati</taxon>
        <taxon>Candidatus Omnitrophota</taxon>
        <taxon>Candidatus Sherwoodlollariibacterium</taxon>
    </lineage>
</organism>
<keyword evidence="9" id="KW-0460">Magnesium</keyword>
<dbReference type="Gene3D" id="3.40.50.300">
    <property type="entry name" value="P-loop containing nucleotide triphosphate hydrolases"/>
    <property type="match status" value="1"/>
</dbReference>
<evidence type="ECO:0000256" key="7">
    <source>
        <dbReference type="ARBA" id="ARBA00022741"/>
    </source>
</evidence>
<evidence type="ECO:0000256" key="2">
    <source>
        <dbReference type="ARBA" id="ARBA00007599"/>
    </source>
</evidence>
<dbReference type="GO" id="GO:0005524">
    <property type="term" value="F:ATP binding"/>
    <property type="evidence" value="ECO:0007669"/>
    <property type="project" value="UniProtKB-KW"/>
</dbReference>
<dbReference type="PANTHER" id="PTHR33540:SF2">
    <property type="entry name" value="TRNA THREONYLCARBAMOYLADENOSINE BIOSYNTHESIS PROTEIN TSAE"/>
    <property type="match status" value="1"/>
</dbReference>
<comment type="caution">
    <text evidence="11">The sequence shown here is derived from an EMBL/GenBank/DDBJ whole genome shotgun (WGS) entry which is preliminary data.</text>
</comment>
<evidence type="ECO:0000313" key="11">
    <source>
        <dbReference type="EMBL" id="PIP19273.1"/>
    </source>
</evidence>
<dbReference type="PANTHER" id="PTHR33540">
    <property type="entry name" value="TRNA THREONYLCARBAMOYLADENOSINE BIOSYNTHESIS PROTEIN TSAE"/>
    <property type="match status" value="1"/>
</dbReference>
<reference evidence="11 12" key="1">
    <citation type="submission" date="2017-09" db="EMBL/GenBank/DDBJ databases">
        <title>Depth-based differentiation of microbial function through sediment-hosted aquifers and enrichment of novel symbionts in the deep terrestrial subsurface.</title>
        <authorList>
            <person name="Probst A.J."/>
            <person name="Ladd B."/>
            <person name="Jarett J.K."/>
            <person name="Geller-Mcgrath D.E."/>
            <person name="Sieber C.M."/>
            <person name="Emerson J.B."/>
            <person name="Anantharaman K."/>
            <person name="Thomas B.C."/>
            <person name="Malmstrom R."/>
            <person name="Stieglmeier M."/>
            <person name="Klingl A."/>
            <person name="Woyke T."/>
            <person name="Ryan C.M."/>
            <person name="Banfield J.F."/>
        </authorList>
    </citation>
    <scope>NUCLEOTIDE SEQUENCE [LARGE SCALE GENOMIC DNA]</scope>
    <source>
        <strain evidence="11">CG23_combo_of_CG06-09_8_20_14_all_41_10</strain>
    </source>
</reference>
<keyword evidence="11" id="KW-0808">Transferase</keyword>
<evidence type="ECO:0000256" key="5">
    <source>
        <dbReference type="ARBA" id="ARBA00022694"/>
    </source>
</evidence>
<dbReference type="GO" id="GO:0002949">
    <property type="term" value="P:tRNA threonylcarbamoyladenosine modification"/>
    <property type="evidence" value="ECO:0007669"/>
    <property type="project" value="InterPro"/>
</dbReference>
<evidence type="ECO:0000256" key="3">
    <source>
        <dbReference type="ARBA" id="ARBA00019010"/>
    </source>
</evidence>